<organism evidence="3">
    <name type="scientific">Candidatus Methanophaga sp. ANME-1 ERB7</name>
    <dbReference type="NCBI Taxonomy" id="2759913"/>
    <lineage>
        <taxon>Archaea</taxon>
        <taxon>Methanobacteriati</taxon>
        <taxon>Methanobacteriota</taxon>
        <taxon>Stenosarchaea group</taxon>
        <taxon>Methanomicrobia</taxon>
        <taxon>Candidatus Methanophagales</taxon>
        <taxon>Candidatus Methanophagaceae</taxon>
        <taxon>Candidatus Methanophaga</taxon>
    </lineage>
</organism>
<evidence type="ECO:0000259" key="2">
    <source>
        <dbReference type="Pfam" id="PF03050"/>
    </source>
</evidence>
<dbReference type="AlphaFoldDB" id="A0A7G9Z9Y9"/>
<dbReference type="InterPro" id="IPR052344">
    <property type="entry name" value="Transposase-related"/>
</dbReference>
<evidence type="ECO:0000256" key="1">
    <source>
        <dbReference type="SAM" id="MobiDB-lite"/>
    </source>
</evidence>
<accession>A0A7G9Z9Y9</accession>
<dbReference type="PANTHER" id="PTHR33678">
    <property type="entry name" value="BLL1576 PROTEIN"/>
    <property type="match status" value="1"/>
</dbReference>
<feature type="domain" description="Transposase IS66 central" evidence="2">
    <location>
        <begin position="2"/>
        <end position="135"/>
    </location>
</feature>
<reference evidence="3" key="1">
    <citation type="submission" date="2020-06" db="EMBL/GenBank/DDBJ databases">
        <title>Unique genomic features of the anaerobic methanotrophic archaea.</title>
        <authorList>
            <person name="Chadwick G.L."/>
            <person name="Skennerton C.T."/>
            <person name="Laso-Perez R."/>
            <person name="Leu A.O."/>
            <person name="Speth D.R."/>
            <person name="Yu H."/>
            <person name="Morgan-Lang C."/>
            <person name="Hatzenpichler R."/>
            <person name="Goudeau D."/>
            <person name="Malmstrom R."/>
            <person name="Brazelton W.J."/>
            <person name="Woyke T."/>
            <person name="Hallam S.J."/>
            <person name="Tyson G.W."/>
            <person name="Wegener G."/>
            <person name="Boetius A."/>
            <person name="Orphan V."/>
        </authorList>
    </citation>
    <scope>NUCLEOTIDE SEQUENCE</scope>
</reference>
<name>A0A7G9Z9Y9_9EURY</name>
<proteinExistence type="predicted"/>
<dbReference type="PANTHER" id="PTHR33678:SF1">
    <property type="entry name" value="BLL1576 PROTEIN"/>
    <property type="match status" value="1"/>
</dbReference>
<gene>
    <name evidence="3" type="ORF">LPILPELN_00005</name>
</gene>
<feature type="region of interest" description="Disordered" evidence="1">
    <location>
        <begin position="63"/>
        <end position="83"/>
    </location>
</feature>
<sequence>MRELIFVYEQYGQEWAKKLSRCLIEIKEEVDLVREYCDHLDPGKIEAYEARYDKIIEYGLEMNQPPQKEPGKRGRAKQSPPKNLLDRLKGYKQEVLAFMYDFSVPFDNNQAERDVRMMKVKQKVSGTFRTAEGADVFCAIRGYISTARKNGCHVLDAIHDALRGSPFIPSVGSIGLTQG</sequence>
<protein>
    <recommendedName>
        <fullName evidence="2">Transposase IS66 central domain-containing protein</fullName>
    </recommendedName>
</protein>
<dbReference type="InterPro" id="IPR004291">
    <property type="entry name" value="Transposase_IS66_central"/>
</dbReference>
<dbReference type="Pfam" id="PF03050">
    <property type="entry name" value="DDE_Tnp_IS66"/>
    <property type="match status" value="1"/>
</dbReference>
<dbReference type="EMBL" id="MT631678">
    <property type="protein sequence ID" value="QNO57073.1"/>
    <property type="molecule type" value="Genomic_DNA"/>
</dbReference>
<evidence type="ECO:0000313" key="3">
    <source>
        <dbReference type="EMBL" id="QNO57073.1"/>
    </source>
</evidence>